<comment type="cofactor">
    <cofactor evidence="12">
        <name>Mg(2+)</name>
        <dbReference type="ChEBI" id="CHEBI:18420"/>
    </cofactor>
    <cofactor evidence="12">
        <name>Mn(2+)</name>
        <dbReference type="ChEBI" id="CHEBI:29035"/>
    </cofactor>
    <text evidence="12">Binds 1 Mg(2+) or Mn(2+) ion per subunit.</text>
</comment>
<feature type="binding site" evidence="12">
    <location>
        <position position="352"/>
    </location>
    <ligand>
        <name>Mg(2+)</name>
        <dbReference type="ChEBI" id="CHEBI:18420"/>
    </ligand>
</feature>
<dbReference type="EMBL" id="AMSD01000001">
    <property type="protein sequence ID" value="EPE37789.1"/>
    <property type="molecule type" value="Genomic_DNA"/>
</dbReference>
<evidence type="ECO:0000313" key="14">
    <source>
        <dbReference type="Proteomes" id="UP000053688"/>
    </source>
</evidence>
<proteinExistence type="inferred from homology"/>
<keyword evidence="1 9" id="KW-0329">Glyoxylate bypass</keyword>
<feature type="binding site" evidence="11">
    <location>
        <position position="147"/>
    </location>
    <ligand>
        <name>D-threo-isocitrate</name>
        <dbReference type="ChEBI" id="CHEBI:15562"/>
    </ligand>
</feature>
<dbReference type="Pfam" id="PF03971">
    <property type="entry name" value="IDH"/>
    <property type="match status" value="1"/>
</dbReference>
<keyword evidence="4 12" id="KW-0460">Magnesium</keyword>
<feature type="binding site" evidence="12">
    <location>
        <position position="554"/>
    </location>
    <ligand>
        <name>Mg(2+)</name>
        <dbReference type="ChEBI" id="CHEBI:18420"/>
    </ligand>
</feature>
<dbReference type="Proteomes" id="UP000053688">
    <property type="component" value="Unassembled WGS sequence"/>
</dbReference>
<feature type="binding site" evidence="11">
    <location>
        <begin position="134"/>
        <end position="141"/>
    </location>
    <ligand>
        <name>substrate</name>
    </ligand>
</feature>
<evidence type="ECO:0000256" key="11">
    <source>
        <dbReference type="PIRSR" id="PIRSR009407-2"/>
    </source>
</evidence>
<dbReference type="GO" id="GO:0004450">
    <property type="term" value="F:isocitrate dehydrogenase (NADP+) activity"/>
    <property type="evidence" value="ECO:0007669"/>
    <property type="project" value="UniProtKB-EC"/>
</dbReference>
<dbReference type="GO" id="GO:0006097">
    <property type="term" value="P:glyoxylate cycle"/>
    <property type="evidence" value="ECO:0007669"/>
    <property type="project" value="UniProtKB-KW"/>
</dbReference>
<evidence type="ECO:0000256" key="5">
    <source>
        <dbReference type="ARBA" id="ARBA00022857"/>
    </source>
</evidence>
<evidence type="ECO:0000256" key="9">
    <source>
        <dbReference type="PIRNR" id="PIRNR009407"/>
    </source>
</evidence>
<feature type="binding site" evidence="12">
    <location>
        <position position="550"/>
    </location>
    <ligand>
        <name>Mg(2+)</name>
        <dbReference type="ChEBI" id="CHEBI:18420"/>
    </ligand>
</feature>
<keyword evidence="14" id="KW-1185">Reference proteome</keyword>
<feature type="site" description="Critical for catalysis" evidence="10">
    <location>
        <position position="422"/>
    </location>
</feature>
<dbReference type="NCBIfam" id="TIGR00178">
    <property type="entry name" value="monomer_idh"/>
    <property type="match status" value="1"/>
</dbReference>
<evidence type="ECO:0000256" key="10">
    <source>
        <dbReference type="PIRSR" id="PIRSR009407-1"/>
    </source>
</evidence>
<feature type="binding site" evidence="11">
    <location>
        <position position="549"/>
    </location>
    <ligand>
        <name>D-threo-isocitrate</name>
        <dbReference type="ChEBI" id="CHEBI:15562"/>
    </ligand>
</feature>
<evidence type="ECO:0000256" key="7">
    <source>
        <dbReference type="ARBA" id="ARBA00023554"/>
    </source>
</evidence>
<evidence type="ECO:0000256" key="8">
    <source>
        <dbReference type="ARBA" id="ARBA00046318"/>
    </source>
</evidence>
<dbReference type="SUPFAM" id="SSF53659">
    <property type="entry name" value="Isocitrate/Isopropylmalate dehydrogenase-like"/>
    <property type="match status" value="1"/>
</dbReference>
<dbReference type="PIRSF" id="PIRSF009407">
    <property type="entry name" value="IDH_monmr"/>
    <property type="match status" value="1"/>
</dbReference>
<evidence type="ECO:0000256" key="3">
    <source>
        <dbReference type="ARBA" id="ARBA00022723"/>
    </source>
</evidence>
<dbReference type="STRING" id="28176.CF66_2167"/>
<dbReference type="AlphaFoldDB" id="S3DL01"/>
<evidence type="ECO:0000256" key="2">
    <source>
        <dbReference type="ARBA" id="ARBA00022532"/>
    </source>
</evidence>
<evidence type="ECO:0000256" key="12">
    <source>
        <dbReference type="PIRSR" id="PIRSR009407-3"/>
    </source>
</evidence>
<feature type="site" description="Critical for catalysis" evidence="10">
    <location>
        <position position="257"/>
    </location>
</feature>
<dbReference type="PANTHER" id="PTHR36999">
    <property type="entry name" value="ISOCITRATE DEHYDROGENASE [NADP]"/>
    <property type="match status" value="1"/>
</dbReference>
<dbReference type="GO" id="GO:0046872">
    <property type="term" value="F:metal ion binding"/>
    <property type="evidence" value="ECO:0007669"/>
    <property type="project" value="UniProtKB-KW"/>
</dbReference>
<dbReference type="eggNOG" id="COG2838">
    <property type="taxonomic scope" value="Bacteria"/>
</dbReference>
<organism evidence="13 14">
    <name type="scientific">Candidatus Photodesmus katoptron Akat1</name>
    <dbReference type="NCBI Taxonomy" id="1236703"/>
    <lineage>
        <taxon>Bacteria</taxon>
        <taxon>Pseudomonadati</taxon>
        <taxon>Pseudomonadota</taxon>
        <taxon>Gammaproteobacteria</taxon>
        <taxon>Vibrionales</taxon>
        <taxon>Vibrionaceae</taxon>
        <taxon>Candidatus Photodesmus</taxon>
    </lineage>
</organism>
<keyword evidence="2 9" id="KW-0816">Tricarboxylic acid cycle</keyword>
<dbReference type="EC" id="1.1.1.42" evidence="9"/>
<dbReference type="PATRIC" id="fig|1236703.3.peg.240"/>
<dbReference type="InterPro" id="IPR004436">
    <property type="entry name" value="Isocitrate_DH_NADP_mono"/>
</dbReference>
<comment type="catalytic activity">
    <reaction evidence="7 9">
        <text>D-threo-isocitrate + NADP(+) = 2-oxoglutarate + CO2 + NADPH</text>
        <dbReference type="Rhea" id="RHEA:19629"/>
        <dbReference type="ChEBI" id="CHEBI:15562"/>
        <dbReference type="ChEBI" id="CHEBI:16526"/>
        <dbReference type="ChEBI" id="CHEBI:16810"/>
        <dbReference type="ChEBI" id="CHEBI:57783"/>
        <dbReference type="ChEBI" id="CHEBI:58349"/>
        <dbReference type="EC" id="1.1.1.42"/>
    </reaction>
</comment>
<dbReference type="PANTHER" id="PTHR36999:SF1">
    <property type="entry name" value="ISOCITRATE DEHYDROGENASE (NADP(+))"/>
    <property type="match status" value="1"/>
</dbReference>
<comment type="similarity">
    <text evidence="8 9">Belongs to the monomeric-type IDH family.</text>
</comment>
<keyword evidence="3 12" id="KW-0479">Metal-binding</keyword>
<dbReference type="Gene3D" id="3.40.718.10">
    <property type="entry name" value="Isopropylmalate Dehydrogenase"/>
    <property type="match status" value="1"/>
</dbReference>
<protein>
    <recommendedName>
        <fullName evidence="9">Isocitrate dehydrogenase [NADP]</fullName>
        <ecNumber evidence="9">1.1.1.42</ecNumber>
    </recommendedName>
    <alternativeName>
        <fullName evidence="9">Oxalosuccinate decarboxylase</fullName>
    </alternativeName>
</protein>
<evidence type="ECO:0000256" key="1">
    <source>
        <dbReference type="ARBA" id="ARBA00022435"/>
    </source>
</evidence>
<evidence type="ECO:0000256" key="6">
    <source>
        <dbReference type="ARBA" id="ARBA00023002"/>
    </source>
</evidence>
<dbReference type="GO" id="GO:0006099">
    <property type="term" value="P:tricarboxylic acid cycle"/>
    <property type="evidence" value="ECO:0007669"/>
    <property type="project" value="UniProtKB-KW"/>
</dbReference>
<evidence type="ECO:0000256" key="4">
    <source>
        <dbReference type="ARBA" id="ARBA00022842"/>
    </source>
</evidence>
<keyword evidence="5 9" id="KW-0521">NADP</keyword>
<comment type="caution">
    <text evidence="13">The sequence shown here is derived from an EMBL/GenBank/DDBJ whole genome shotgun (WGS) entry which is preliminary data.</text>
</comment>
<gene>
    <name evidence="13" type="ORF">O1U_0251</name>
</gene>
<reference evidence="13 14" key="1">
    <citation type="journal article" date="2014" name="Environ. Microbiol.">
        <title>Genomic signatures of obligate host dependence in the luminous bacterial symbiont of a vertebrate.</title>
        <authorList>
            <person name="Hendry T.A."/>
            <person name="de Wet J.R."/>
            <person name="Dunlap P.V."/>
        </authorList>
    </citation>
    <scope>NUCLEOTIDE SEQUENCE [LARGE SCALE GENOMIC DNA]</scope>
    <source>
        <strain evidence="13 14">Akat1</strain>
    </source>
</reference>
<evidence type="ECO:0000313" key="13">
    <source>
        <dbReference type="EMBL" id="EPE37789.1"/>
    </source>
</evidence>
<accession>S3DL01</accession>
<name>S3DL01_9GAMM</name>
<dbReference type="RefSeq" id="WP_016503587.1">
    <property type="nucleotide sequence ID" value="NZ_AMSD01000001.1"/>
</dbReference>
<sequence>MPRQKSTIVYTMTDEAPALSTYSLLPIIKFFTISSGINIEVCDISLASRIIASFSSYLKKEQHITDGLKYLAKLVKTPEANIIKLPNISASLPQIKMAIKELQERGYDLPNYSEEPVNYLEKNIKSTYDRIKGSAVNQLLRDGNSIRFIPLSVKNYARKNPHSIGKWNSNSKTHISSMSSQDFLDNEQSITLNGKTEVTIKLTTTNGSIRVLKELFSLQDQEIIDASVMKKSALVDFFKREMIDAKEKELLFSLHMKASMMKISDPIIFGYAIETYYSSVFKKYGNKFKQLGIKPSNGLADLYAKIDLLPTSEKNEIKSAIEIVHQTQPQLAMVDSKLGITNFHVPSDVIIDASIPGMLRASGKMLGPNHEFKDTKAVIPDSTYSGVYQTVIDFCKKHGAFDPTTMGSIFNIGLMAKKAEEYGSHDTTFVLNTSGTVQVVSNSGFVFLEQDVEEGDIFRMCRVQDTPIRDWVKLAVKQAFSLSIPTVFWLDKNRAHDAQIIKKVELYLLEFDTASLDIRILKPSDACQFSLIRMKEGLDTISVTGNVLRDYLTDLFPILEVGTSAKMLSIIHLMNGGVLFETGSGGCAPKHMQQVKTENHLRWDSLGEFLALASSLEHLSITKSNKNARILSDALNKAITQFLDDDRSPSRKVGELDNRGSHYYLAKYWADKLARQNLDLDLKKKFTPIAKALSQNEESIISELNNVQGMTGDFGGRYLFDATKASILMRPSSLFNAIINM</sequence>
<keyword evidence="6 9" id="KW-0560">Oxidoreductase</keyword>